<evidence type="ECO:0000256" key="4">
    <source>
        <dbReference type="ARBA" id="ARBA00022692"/>
    </source>
</evidence>
<keyword evidence="9" id="KW-1185">Reference proteome</keyword>
<dbReference type="PANTHER" id="PTHR16024:SF6">
    <property type="entry name" value="XK-RELATED PROTEIN"/>
    <property type="match status" value="1"/>
</dbReference>
<gene>
    <name evidence="8" type="ORF">PEVE_00016929</name>
</gene>
<comment type="caution">
    <text evidence="8">The sequence shown here is derived from an EMBL/GenBank/DDBJ whole genome shotgun (WGS) entry which is preliminary data.</text>
</comment>
<dbReference type="PANTHER" id="PTHR16024">
    <property type="entry name" value="XK-RELATED PROTEIN"/>
    <property type="match status" value="1"/>
</dbReference>
<keyword evidence="5" id="KW-1133">Transmembrane helix</keyword>
<keyword evidence="4" id="KW-0812">Transmembrane</keyword>
<dbReference type="EMBL" id="CALNXI010002340">
    <property type="protein sequence ID" value="CAH3186494.1"/>
    <property type="molecule type" value="Genomic_DNA"/>
</dbReference>
<keyword evidence="6" id="KW-0472">Membrane</keyword>
<evidence type="ECO:0000256" key="3">
    <source>
        <dbReference type="ARBA" id="ARBA00022475"/>
    </source>
</evidence>
<proteinExistence type="inferred from homology"/>
<reference evidence="8 9" key="1">
    <citation type="submission" date="2022-05" db="EMBL/GenBank/DDBJ databases">
        <authorList>
            <consortium name="Genoscope - CEA"/>
            <person name="William W."/>
        </authorList>
    </citation>
    <scope>NUCLEOTIDE SEQUENCE [LARGE SCALE GENOMIC DNA]</scope>
</reference>
<evidence type="ECO:0000313" key="8">
    <source>
        <dbReference type="EMBL" id="CAH3186494.1"/>
    </source>
</evidence>
<dbReference type="InterPro" id="IPR018629">
    <property type="entry name" value="XK-rel"/>
</dbReference>
<evidence type="ECO:0000313" key="9">
    <source>
        <dbReference type="Proteomes" id="UP001159427"/>
    </source>
</evidence>
<evidence type="ECO:0000256" key="2">
    <source>
        <dbReference type="ARBA" id="ARBA00008789"/>
    </source>
</evidence>
<comment type="subcellular location">
    <subcellularLocation>
        <location evidence="1">Cell membrane</location>
        <topology evidence="1">Multi-pass membrane protein</topology>
    </subcellularLocation>
    <subcellularLocation>
        <location evidence="7">Membrane</location>
        <topology evidence="7">Multi-pass membrane protein</topology>
    </subcellularLocation>
</comment>
<dbReference type="Proteomes" id="UP001159427">
    <property type="component" value="Unassembled WGS sequence"/>
</dbReference>
<dbReference type="Pfam" id="PF09815">
    <property type="entry name" value="XK-related"/>
    <property type="match status" value="1"/>
</dbReference>
<accession>A0ABN8S6E7</accession>
<evidence type="ECO:0000256" key="7">
    <source>
        <dbReference type="RuleBase" id="RU910716"/>
    </source>
</evidence>
<dbReference type="InterPro" id="IPR050895">
    <property type="entry name" value="XK-related_scramblase"/>
</dbReference>
<evidence type="ECO:0000256" key="5">
    <source>
        <dbReference type="ARBA" id="ARBA00022989"/>
    </source>
</evidence>
<name>A0ABN8S6E7_9CNID</name>
<protein>
    <recommendedName>
        <fullName evidence="7">XK-related protein</fullName>
    </recommendedName>
</protein>
<comment type="similarity">
    <text evidence="2 7">Belongs to the XK family.</text>
</comment>
<evidence type="ECO:0000256" key="1">
    <source>
        <dbReference type="ARBA" id="ARBA00004651"/>
    </source>
</evidence>
<organism evidence="8 9">
    <name type="scientific">Porites evermanni</name>
    <dbReference type="NCBI Taxonomy" id="104178"/>
    <lineage>
        <taxon>Eukaryota</taxon>
        <taxon>Metazoa</taxon>
        <taxon>Cnidaria</taxon>
        <taxon>Anthozoa</taxon>
        <taxon>Hexacorallia</taxon>
        <taxon>Scleractinia</taxon>
        <taxon>Fungiina</taxon>
        <taxon>Poritidae</taxon>
        <taxon>Porites</taxon>
    </lineage>
</organism>
<sequence length="108" mass="12061">MGAKELKWHDIFVVLFGTILSFADPITDILTLVEFYRADHKTWFGVGLSFIILPKLWSGDKIVPSDIGTAADEEAHTLLVYSNLALIYEATLESAPQFVIQLYAMAVQ</sequence>
<evidence type="ECO:0000256" key="6">
    <source>
        <dbReference type="ARBA" id="ARBA00023136"/>
    </source>
</evidence>
<keyword evidence="3" id="KW-1003">Cell membrane</keyword>